<dbReference type="Gene3D" id="3.40.50.720">
    <property type="entry name" value="NAD(P)-binding Rossmann-like Domain"/>
    <property type="match status" value="1"/>
</dbReference>
<evidence type="ECO:0000256" key="1">
    <source>
        <dbReference type="ARBA" id="ARBA00006484"/>
    </source>
</evidence>
<dbReference type="RefSeq" id="WP_107139628.1">
    <property type="nucleotide sequence ID" value="NZ_CP028324.1"/>
</dbReference>
<dbReference type="KEGG" id="masz:C9I28_00050"/>
<comment type="similarity">
    <text evidence="1 2">Belongs to the short-chain dehydrogenases/reductases (SDR) family.</text>
</comment>
<accession>A0A2R4C3U5</accession>
<sequence>MNLHLTGKTALVTASTAGIGNAIAAQLLEDGATVIVNGRTADAVDAAITALAQRFDAARIKPLVADMAVAGAEEIARAAYPDIDILVNNLGRYELSDFFETTDADWEAMFNFNVWSGVRLARTYMKGMLARGHGRVVFISSEVALTPMAAMAHYSASKATQLSISRSLAELTKGTAVTVNAVLPGPTETESLKGFIESVNPDLAYAEAERKFMAENRPSSLIYRLAKPAEVANVVAFLASERAAVINGAAIRAEGGTVQTIA</sequence>
<reference evidence="3 4" key="1">
    <citation type="submission" date="2018-03" db="EMBL/GenBank/DDBJ databases">
        <title>Massilia armeniaca sp. nov., isolated from desert soil.</title>
        <authorList>
            <person name="Huang H."/>
            <person name="Ren M."/>
        </authorList>
    </citation>
    <scope>NUCLEOTIDE SEQUENCE [LARGE SCALE GENOMIC DNA]</scope>
    <source>
        <strain evidence="3 4">ZMN-3</strain>
    </source>
</reference>
<evidence type="ECO:0000256" key="2">
    <source>
        <dbReference type="RuleBase" id="RU000363"/>
    </source>
</evidence>
<dbReference type="PRINTS" id="PR00080">
    <property type="entry name" value="SDRFAMILY"/>
</dbReference>
<dbReference type="InterPro" id="IPR050259">
    <property type="entry name" value="SDR"/>
</dbReference>
<evidence type="ECO:0000313" key="4">
    <source>
        <dbReference type="Proteomes" id="UP000240505"/>
    </source>
</evidence>
<dbReference type="AlphaFoldDB" id="A0A2R4C3U5"/>
<dbReference type="Pfam" id="PF00106">
    <property type="entry name" value="adh_short"/>
    <property type="match status" value="1"/>
</dbReference>
<dbReference type="SUPFAM" id="SSF51735">
    <property type="entry name" value="NAD(P)-binding Rossmann-fold domains"/>
    <property type="match status" value="1"/>
</dbReference>
<dbReference type="InterPro" id="IPR036291">
    <property type="entry name" value="NAD(P)-bd_dom_sf"/>
</dbReference>
<proteinExistence type="inferred from homology"/>
<evidence type="ECO:0000313" key="3">
    <source>
        <dbReference type="EMBL" id="AVR94277.1"/>
    </source>
</evidence>
<dbReference type="PANTHER" id="PTHR42879">
    <property type="entry name" value="3-OXOACYL-(ACYL-CARRIER-PROTEIN) REDUCTASE"/>
    <property type="match status" value="1"/>
</dbReference>
<name>A0A2R4C3U5_9BURK</name>
<dbReference type="OrthoDB" id="9793325at2"/>
<protein>
    <submittedName>
        <fullName evidence="3">3-oxoacyl-ACP reductase</fullName>
    </submittedName>
</protein>
<dbReference type="InterPro" id="IPR002347">
    <property type="entry name" value="SDR_fam"/>
</dbReference>
<dbReference type="Proteomes" id="UP000240505">
    <property type="component" value="Chromosome"/>
</dbReference>
<dbReference type="EMBL" id="CP028324">
    <property type="protein sequence ID" value="AVR94277.1"/>
    <property type="molecule type" value="Genomic_DNA"/>
</dbReference>
<organism evidence="3 4">
    <name type="scientific">Pseudoduganella armeniaca</name>
    <dbReference type="NCBI Taxonomy" id="2072590"/>
    <lineage>
        <taxon>Bacteria</taxon>
        <taxon>Pseudomonadati</taxon>
        <taxon>Pseudomonadota</taxon>
        <taxon>Betaproteobacteria</taxon>
        <taxon>Burkholderiales</taxon>
        <taxon>Oxalobacteraceae</taxon>
        <taxon>Telluria group</taxon>
        <taxon>Pseudoduganella</taxon>
    </lineage>
</organism>
<dbReference type="PRINTS" id="PR00081">
    <property type="entry name" value="GDHRDH"/>
</dbReference>
<keyword evidence="4" id="KW-1185">Reference proteome</keyword>
<gene>
    <name evidence="3" type="ORF">C9I28_00050</name>
</gene>